<feature type="compositionally biased region" description="Polar residues" evidence="13">
    <location>
        <begin position="306"/>
        <end position="325"/>
    </location>
</feature>
<keyword evidence="10 11" id="KW-0539">Nucleus</keyword>
<dbReference type="Gene3D" id="1.10.10.10">
    <property type="entry name" value="Winged helix-like DNA-binding domain superfamily/Winged helix DNA-binding domain"/>
    <property type="match status" value="1"/>
</dbReference>
<dbReference type="GeneTree" id="ENSGT00940000156759"/>
<keyword evidence="7 11" id="KW-0238">DNA-binding</keyword>
<evidence type="ECO:0000256" key="13">
    <source>
        <dbReference type="SAM" id="MobiDB-lite"/>
    </source>
</evidence>
<evidence type="ECO:0000256" key="9">
    <source>
        <dbReference type="ARBA" id="ARBA00023163"/>
    </source>
</evidence>
<dbReference type="Gene3D" id="1.10.10.60">
    <property type="entry name" value="Homeodomain-like"/>
    <property type="match status" value="1"/>
</dbReference>
<dbReference type="Proteomes" id="UP000694389">
    <property type="component" value="Unassembled WGS sequence"/>
</dbReference>
<dbReference type="Pfam" id="PF00292">
    <property type="entry name" value="PAX"/>
    <property type="match status" value="1"/>
</dbReference>
<dbReference type="InterPro" id="IPR009057">
    <property type="entry name" value="Homeodomain-like_sf"/>
</dbReference>
<dbReference type="Ensembl" id="ENSDLAT00005011969.2">
    <property type="protein sequence ID" value="ENSDLAP00005010939.1"/>
    <property type="gene ID" value="ENSDLAG00005005202.2"/>
</dbReference>
<evidence type="ECO:0000256" key="10">
    <source>
        <dbReference type="ARBA" id="ARBA00023242"/>
    </source>
</evidence>
<reference evidence="17" key="2">
    <citation type="submission" date="2025-09" db="UniProtKB">
        <authorList>
            <consortium name="Ensembl"/>
        </authorList>
    </citation>
    <scope>IDENTIFICATION</scope>
</reference>
<comment type="function">
    <text evidence="1">Sequence-specific transcription factor which is part of a developmental regulatory system that provides cells with specific positional identities on the anterior-posterior axis.</text>
</comment>
<protein>
    <submittedName>
        <fullName evidence="17">Paired box 7a</fullName>
    </submittedName>
</protein>
<evidence type="ECO:0000259" key="15">
    <source>
        <dbReference type="PROSITE" id="PS50803"/>
    </source>
</evidence>
<evidence type="ECO:0000259" key="14">
    <source>
        <dbReference type="PROSITE" id="PS50071"/>
    </source>
</evidence>
<keyword evidence="4" id="KW-0217">Developmental protein</keyword>
<keyword evidence="9" id="KW-0804">Transcription</keyword>
<evidence type="ECO:0000256" key="3">
    <source>
        <dbReference type="ARBA" id="ARBA00005733"/>
    </source>
</evidence>
<dbReference type="InterPro" id="IPR001523">
    <property type="entry name" value="Paired_dom"/>
</dbReference>
<dbReference type="PROSITE" id="PS51057">
    <property type="entry name" value="PAIRED_2"/>
    <property type="match status" value="1"/>
</dbReference>
<proteinExistence type="inferred from homology"/>
<dbReference type="InterPro" id="IPR043182">
    <property type="entry name" value="PAIRED_DNA-bd_dom"/>
</dbReference>
<dbReference type="PROSITE" id="PS50803">
    <property type="entry name" value="OAR"/>
    <property type="match status" value="1"/>
</dbReference>
<dbReference type="PRINTS" id="PR00027">
    <property type="entry name" value="PAIREDBOX"/>
</dbReference>
<comment type="subcellular location">
    <subcellularLocation>
        <location evidence="2 11 12">Nucleus</location>
    </subcellularLocation>
</comment>
<dbReference type="Pfam" id="PF12360">
    <property type="entry name" value="Pax7"/>
    <property type="match status" value="1"/>
</dbReference>
<evidence type="ECO:0000256" key="8">
    <source>
        <dbReference type="ARBA" id="ARBA00023155"/>
    </source>
</evidence>
<feature type="domain" description="OAR" evidence="15">
    <location>
        <begin position="482"/>
        <end position="494"/>
    </location>
</feature>
<dbReference type="CDD" id="cd00086">
    <property type="entry name" value="homeodomain"/>
    <property type="match status" value="1"/>
</dbReference>
<keyword evidence="18" id="KW-1185">Reference proteome</keyword>
<evidence type="ECO:0000256" key="6">
    <source>
        <dbReference type="ARBA" id="ARBA00023015"/>
    </source>
</evidence>
<feature type="compositionally biased region" description="Polar residues" evidence="13">
    <location>
        <begin position="395"/>
        <end position="406"/>
    </location>
</feature>
<feature type="domain" description="Paired" evidence="16">
    <location>
        <begin position="50"/>
        <end position="168"/>
    </location>
</feature>
<dbReference type="InterPro" id="IPR036388">
    <property type="entry name" value="WH-like_DNA-bd_sf"/>
</dbReference>
<dbReference type="PANTHER" id="PTHR45636:SF26">
    <property type="entry name" value="PAIRED BOX PROTEIN PAX-7"/>
    <property type="match status" value="1"/>
</dbReference>
<evidence type="ECO:0000259" key="16">
    <source>
        <dbReference type="PROSITE" id="PS51057"/>
    </source>
</evidence>
<evidence type="ECO:0000313" key="18">
    <source>
        <dbReference type="Proteomes" id="UP000694389"/>
    </source>
</evidence>
<comment type="similarity">
    <text evidence="3">Belongs to the paired homeobox family.</text>
</comment>
<evidence type="ECO:0000256" key="2">
    <source>
        <dbReference type="ARBA" id="ARBA00004123"/>
    </source>
</evidence>
<dbReference type="InterPro" id="IPR001356">
    <property type="entry name" value="HD"/>
</dbReference>
<feature type="domain" description="Homeobox" evidence="14">
    <location>
        <begin position="220"/>
        <end position="280"/>
    </location>
</feature>
<name>A0A8C4DZ19_DICLA</name>
<keyword evidence="8 11" id="KW-0371">Homeobox</keyword>
<keyword evidence="6" id="KW-0805">Transcription regulation</keyword>
<sequence length="508" mass="55664">MATLPGTVPRMVRPGPGQNYPRTGFPLEGKTNDNMCTFIVYCGAVSTPLGQGRVNQLGGVFINGRPLPNHIRHKIVEMAHHGIRPCVISRQLRVSHGCVSKILCRYQETGSIRPGAIGGSKPRVSGIQERVCQWGPSFSKLVLLKQANHPFTFLLPLVSSISRVLRARFGKKDDEDDCDKKDEDGEKKTKHSIDGILGDKCNRTDDGSDVDSEPDLPLKRKQRRSRTTFTAEQLEELEKAFERTHYPDIYTREELAQRTKLTEARVQVWFSNRRARWRKQAGANQLAAFNHLLPGGFPPTGMPTLPTYQLPDSSYPSTTLSQEGSTLHRPQPLPPSSMHQGGLGADSSSAYGLSSNRHSFSSYSDTFMSPSASSNHMNSVGNGLSPQVMSILSNPSAVSSQPQHDFSISPLHSSLESSNPISASCSQRSDTIKSVDSLASSQSYCPPTYSATSYSVDPVTAGYQYSQYGQTAVDYLAKNVSLSTQRRMKLGDHSAVLGLLQVETGQAY</sequence>
<dbReference type="PROSITE" id="PS00034">
    <property type="entry name" value="PAIRED_1"/>
    <property type="match status" value="1"/>
</dbReference>
<reference evidence="17" key="1">
    <citation type="submission" date="2025-08" db="UniProtKB">
        <authorList>
            <consortium name="Ensembl"/>
        </authorList>
    </citation>
    <scope>IDENTIFICATION</scope>
</reference>
<feature type="region of interest" description="Disordered" evidence="13">
    <location>
        <begin position="395"/>
        <end position="426"/>
    </location>
</feature>
<dbReference type="GO" id="GO:0000981">
    <property type="term" value="F:DNA-binding transcription factor activity, RNA polymerase II-specific"/>
    <property type="evidence" value="ECO:0007669"/>
    <property type="project" value="InterPro"/>
</dbReference>
<evidence type="ECO:0000256" key="1">
    <source>
        <dbReference type="ARBA" id="ARBA00003263"/>
    </source>
</evidence>
<feature type="DNA-binding region" description="Homeobox" evidence="11">
    <location>
        <begin position="222"/>
        <end position="281"/>
    </location>
</feature>
<dbReference type="AlphaFoldDB" id="A0A8C4DZ19"/>
<dbReference type="FunFam" id="1.10.10.10:FF:000031">
    <property type="entry name" value="Paired box protein Pax-7"/>
    <property type="match status" value="1"/>
</dbReference>
<dbReference type="PROSITE" id="PS00027">
    <property type="entry name" value="HOMEOBOX_1"/>
    <property type="match status" value="1"/>
</dbReference>
<dbReference type="InterPro" id="IPR043565">
    <property type="entry name" value="PAX_fam"/>
</dbReference>
<accession>A0A8C4DZ19</accession>
<evidence type="ECO:0000256" key="4">
    <source>
        <dbReference type="ARBA" id="ARBA00022473"/>
    </source>
</evidence>
<dbReference type="GO" id="GO:0000978">
    <property type="term" value="F:RNA polymerase II cis-regulatory region sequence-specific DNA binding"/>
    <property type="evidence" value="ECO:0007669"/>
    <property type="project" value="TreeGrafter"/>
</dbReference>
<feature type="region of interest" description="Disordered" evidence="13">
    <location>
        <begin position="303"/>
        <end position="350"/>
    </location>
</feature>
<dbReference type="SMART" id="SM00351">
    <property type="entry name" value="PAX"/>
    <property type="match status" value="1"/>
</dbReference>
<evidence type="ECO:0000256" key="7">
    <source>
        <dbReference type="ARBA" id="ARBA00023125"/>
    </source>
</evidence>
<feature type="region of interest" description="Disordered" evidence="13">
    <location>
        <begin position="1"/>
        <end position="21"/>
    </location>
</feature>
<dbReference type="GO" id="GO:0005634">
    <property type="term" value="C:nucleus"/>
    <property type="evidence" value="ECO:0007669"/>
    <property type="project" value="UniProtKB-SubCell"/>
</dbReference>
<dbReference type="FunFam" id="1.10.10.60:FF:000035">
    <property type="entry name" value="paired box protein Pax-3 isoform X2"/>
    <property type="match status" value="1"/>
</dbReference>
<dbReference type="Pfam" id="PF00046">
    <property type="entry name" value="Homeodomain"/>
    <property type="match status" value="1"/>
</dbReference>
<dbReference type="InterPro" id="IPR003654">
    <property type="entry name" value="OAR_dom"/>
</dbReference>
<dbReference type="InterPro" id="IPR017970">
    <property type="entry name" value="Homeobox_CS"/>
</dbReference>
<dbReference type="SUPFAM" id="SSF46689">
    <property type="entry name" value="Homeodomain-like"/>
    <property type="match status" value="2"/>
</dbReference>
<evidence type="ECO:0000256" key="12">
    <source>
        <dbReference type="RuleBase" id="RU000682"/>
    </source>
</evidence>
<feature type="compositionally biased region" description="Basic and acidic residues" evidence="13">
    <location>
        <begin position="173"/>
        <end position="193"/>
    </location>
</feature>
<dbReference type="SMART" id="SM00389">
    <property type="entry name" value="HOX"/>
    <property type="match status" value="1"/>
</dbReference>
<dbReference type="GO" id="GO:0009653">
    <property type="term" value="P:anatomical structure morphogenesis"/>
    <property type="evidence" value="ECO:0007669"/>
    <property type="project" value="UniProtKB-ARBA"/>
</dbReference>
<keyword evidence="5" id="KW-0563">Paired box</keyword>
<organism evidence="17 18">
    <name type="scientific">Dicentrarchus labrax</name>
    <name type="common">European seabass</name>
    <name type="synonym">Morone labrax</name>
    <dbReference type="NCBI Taxonomy" id="13489"/>
    <lineage>
        <taxon>Eukaryota</taxon>
        <taxon>Metazoa</taxon>
        <taxon>Chordata</taxon>
        <taxon>Craniata</taxon>
        <taxon>Vertebrata</taxon>
        <taxon>Euteleostomi</taxon>
        <taxon>Actinopterygii</taxon>
        <taxon>Neopterygii</taxon>
        <taxon>Teleostei</taxon>
        <taxon>Neoteleostei</taxon>
        <taxon>Acanthomorphata</taxon>
        <taxon>Eupercaria</taxon>
        <taxon>Moronidae</taxon>
        <taxon>Dicentrarchus</taxon>
    </lineage>
</organism>
<evidence type="ECO:0000256" key="11">
    <source>
        <dbReference type="PROSITE-ProRule" id="PRU00108"/>
    </source>
</evidence>
<dbReference type="PROSITE" id="PS50071">
    <property type="entry name" value="HOMEOBOX_2"/>
    <property type="match status" value="1"/>
</dbReference>
<evidence type="ECO:0000313" key="17">
    <source>
        <dbReference type="Ensembl" id="ENSDLAP00005010939.1"/>
    </source>
</evidence>
<dbReference type="InterPro" id="IPR022106">
    <property type="entry name" value="Pax7_C"/>
</dbReference>
<dbReference type="PANTHER" id="PTHR45636">
    <property type="entry name" value="PAIRED BOX PROTEIN PAX-6-RELATED-RELATED"/>
    <property type="match status" value="1"/>
</dbReference>
<gene>
    <name evidence="17" type="primary">pax7a</name>
</gene>
<feature type="region of interest" description="Disordered" evidence="13">
    <location>
        <begin position="173"/>
        <end position="229"/>
    </location>
</feature>
<evidence type="ECO:0000256" key="5">
    <source>
        <dbReference type="ARBA" id="ARBA00022724"/>
    </source>
</evidence>
<feature type="compositionally biased region" description="Low complexity" evidence="13">
    <location>
        <begin position="407"/>
        <end position="418"/>
    </location>
</feature>